<keyword evidence="1" id="KW-0472">Membrane</keyword>
<feature type="transmembrane region" description="Helical" evidence="1">
    <location>
        <begin position="185"/>
        <end position="204"/>
    </location>
</feature>
<sequence>MTSTTVRRILWLAYPFPAVAPSHLTFPRSEAQSSTSMSVNGSGFANYIELAAVLVPQSKSESKLKQKLRWGCSFVPIPFSLGSYLGSSGDNGSTETMDPGLLLTDIASGATRNVRVAWMNSLYDHMRSSRLGKDVRVSVLHLNEIGLWDDCGFGWPHIVLFNAFIIQVVLAVYALNYDHHARDGLLILAGLLVRVLQGVYDWYFPLSKPPRMLKKDDKSRYYALHTGMTTRYILVISHEPESPHSSRYHLEDAAYTVSNVSRRTGAGKFCGMVLQLSGWIQGAACIVTSSNGFVVSLVMLLGTAVIECLAAFSDTLPTFSELPVAPPQNRALGWITAACQMAGGVSCGFVESILPDPEGKHKNYEWILKAMKGDISELERPELDDPDAEKIMDYAVGFRRRATGQAVASNDA</sequence>
<protein>
    <submittedName>
        <fullName evidence="2">Uncharacterized protein</fullName>
    </submittedName>
</protein>
<dbReference type="EMBL" id="ML170224">
    <property type="protein sequence ID" value="TDL17316.1"/>
    <property type="molecule type" value="Genomic_DNA"/>
</dbReference>
<organism evidence="2 3">
    <name type="scientific">Rickenella mellea</name>
    <dbReference type="NCBI Taxonomy" id="50990"/>
    <lineage>
        <taxon>Eukaryota</taxon>
        <taxon>Fungi</taxon>
        <taxon>Dikarya</taxon>
        <taxon>Basidiomycota</taxon>
        <taxon>Agaricomycotina</taxon>
        <taxon>Agaricomycetes</taxon>
        <taxon>Hymenochaetales</taxon>
        <taxon>Rickenellaceae</taxon>
        <taxon>Rickenella</taxon>
    </lineage>
</organism>
<dbReference type="VEuPathDB" id="FungiDB:BD410DRAFT_794483"/>
<keyword evidence="1" id="KW-1133">Transmembrane helix</keyword>
<evidence type="ECO:0000313" key="2">
    <source>
        <dbReference type="EMBL" id="TDL17316.1"/>
    </source>
</evidence>
<evidence type="ECO:0000313" key="3">
    <source>
        <dbReference type="Proteomes" id="UP000294933"/>
    </source>
</evidence>
<accession>A0A4Y7PQK6</accession>
<dbReference type="Proteomes" id="UP000294933">
    <property type="component" value="Unassembled WGS sequence"/>
</dbReference>
<gene>
    <name evidence="2" type="ORF">BD410DRAFT_794483</name>
</gene>
<proteinExistence type="predicted"/>
<evidence type="ECO:0000256" key="1">
    <source>
        <dbReference type="SAM" id="Phobius"/>
    </source>
</evidence>
<name>A0A4Y7PQK6_9AGAM</name>
<keyword evidence="3" id="KW-1185">Reference proteome</keyword>
<feature type="transmembrane region" description="Helical" evidence="1">
    <location>
        <begin position="153"/>
        <end position="173"/>
    </location>
</feature>
<keyword evidence="1" id="KW-0812">Transmembrane</keyword>
<dbReference type="OrthoDB" id="2997720at2759"/>
<dbReference type="AlphaFoldDB" id="A0A4Y7PQK6"/>
<reference evidence="2 3" key="1">
    <citation type="submission" date="2018-06" db="EMBL/GenBank/DDBJ databases">
        <title>A transcriptomic atlas of mushroom development highlights an independent origin of complex multicellularity.</title>
        <authorList>
            <consortium name="DOE Joint Genome Institute"/>
            <person name="Krizsan K."/>
            <person name="Almasi E."/>
            <person name="Merenyi Z."/>
            <person name="Sahu N."/>
            <person name="Viragh M."/>
            <person name="Koszo T."/>
            <person name="Mondo S."/>
            <person name="Kiss B."/>
            <person name="Balint B."/>
            <person name="Kues U."/>
            <person name="Barry K."/>
            <person name="Hegedus J.C."/>
            <person name="Henrissat B."/>
            <person name="Johnson J."/>
            <person name="Lipzen A."/>
            <person name="Ohm R."/>
            <person name="Nagy I."/>
            <person name="Pangilinan J."/>
            <person name="Yan J."/>
            <person name="Xiong Y."/>
            <person name="Grigoriev I.V."/>
            <person name="Hibbett D.S."/>
            <person name="Nagy L.G."/>
        </authorList>
    </citation>
    <scope>NUCLEOTIDE SEQUENCE [LARGE SCALE GENOMIC DNA]</scope>
    <source>
        <strain evidence="2 3">SZMC22713</strain>
    </source>
</reference>